<dbReference type="EMBL" id="CABVHG010000013">
    <property type="protein sequence ID" value="VVM84730.1"/>
    <property type="molecule type" value="Genomic_DNA"/>
</dbReference>
<dbReference type="Proteomes" id="UP000326595">
    <property type="component" value="Chromosome"/>
</dbReference>
<reference evidence="2" key="1">
    <citation type="submission" date="2019-09" db="EMBL/GenBank/DDBJ databases">
        <authorList>
            <person name="Chandra G."/>
            <person name="Truman W A."/>
        </authorList>
    </citation>
    <scope>NUCLEOTIDE SEQUENCE [LARGE SCALE GENOMIC DNA]</scope>
    <source>
        <strain evidence="2">PS652</strain>
    </source>
</reference>
<dbReference type="AlphaFoldDB" id="A0A5E6SW39"/>
<organism evidence="2">
    <name type="scientific">Pseudomonas fluorescens</name>
    <dbReference type="NCBI Taxonomy" id="294"/>
    <lineage>
        <taxon>Bacteria</taxon>
        <taxon>Pseudomonadati</taxon>
        <taxon>Pseudomonadota</taxon>
        <taxon>Gammaproteobacteria</taxon>
        <taxon>Pseudomonadales</taxon>
        <taxon>Pseudomonadaceae</taxon>
        <taxon>Pseudomonas</taxon>
    </lineage>
</organism>
<protein>
    <submittedName>
        <fullName evidence="2">Uncharacterized protein</fullName>
    </submittedName>
</protein>
<accession>A0A5E6SW39</accession>
<gene>
    <name evidence="2" type="ORF">PS652_02468</name>
    <name evidence="1" type="ORF">PS652_05174</name>
</gene>
<dbReference type="EMBL" id="OZ024668">
    <property type="protein sequence ID" value="CAK9892309.1"/>
    <property type="molecule type" value="Genomic_DNA"/>
</dbReference>
<evidence type="ECO:0000313" key="2">
    <source>
        <dbReference type="EMBL" id="VVM84730.1"/>
    </source>
</evidence>
<name>A0A5E6SW39_PSEFL</name>
<sequence length="50" mass="5747">MPRMYRSCSPVRRSRMPKAIGETAQFLKEQGKIEAVLPDYAPYVSAKFIQ</sequence>
<evidence type="ECO:0000313" key="1">
    <source>
        <dbReference type="EMBL" id="CAK9892309.1"/>
    </source>
</evidence>
<reference evidence="1 3" key="2">
    <citation type="submission" date="2024-03" db="EMBL/GenBank/DDBJ databases">
        <authorList>
            <person name="Alaster D. Moffat"/>
            <person name="Govind Chandra"/>
            <person name="Andrew W. Truman"/>
        </authorList>
    </citation>
    <scope>NUCLEOTIDE SEQUENCE [LARGE SCALE GENOMIC DNA]</scope>
    <source>
        <strain evidence="1">PS652</strain>
    </source>
</reference>
<proteinExistence type="predicted"/>
<evidence type="ECO:0000313" key="3">
    <source>
        <dbReference type="Proteomes" id="UP000326595"/>
    </source>
</evidence>